<evidence type="ECO:0000256" key="1">
    <source>
        <dbReference type="SAM" id="MobiDB-lite"/>
    </source>
</evidence>
<evidence type="ECO:0000313" key="2">
    <source>
        <dbReference type="EMBL" id="PPQ63613.1"/>
    </source>
</evidence>
<accession>A0A409V9Y9</accession>
<protein>
    <submittedName>
        <fullName evidence="2">Uncharacterized protein</fullName>
    </submittedName>
</protein>
<feature type="region of interest" description="Disordered" evidence="1">
    <location>
        <begin position="1"/>
        <end position="132"/>
    </location>
</feature>
<dbReference type="OrthoDB" id="3063568at2759"/>
<keyword evidence="3" id="KW-1185">Reference proteome</keyword>
<sequence length="132" mass="14004">MSKDAKVSESTASLLSYESTATLTSPEKPPMPTVQQPRQKNYEAALGALQSRYGTAGNTPSPKPRGEASNKLTLPLHLQMGSSNSTETASSNQLQPSSYSQNGSCTTEGSGASRNEPKKSLFSNLLKGPKKR</sequence>
<feature type="compositionally biased region" description="Polar residues" evidence="1">
    <location>
        <begin position="80"/>
        <end position="113"/>
    </location>
</feature>
<dbReference type="EMBL" id="NHTK01006117">
    <property type="protein sequence ID" value="PPQ63613.1"/>
    <property type="molecule type" value="Genomic_DNA"/>
</dbReference>
<proteinExistence type="predicted"/>
<organism evidence="2 3">
    <name type="scientific">Panaeolus cyanescens</name>
    <dbReference type="NCBI Taxonomy" id="181874"/>
    <lineage>
        <taxon>Eukaryota</taxon>
        <taxon>Fungi</taxon>
        <taxon>Dikarya</taxon>
        <taxon>Basidiomycota</taxon>
        <taxon>Agaricomycotina</taxon>
        <taxon>Agaricomycetes</taxon>
        <taxon>Agaricomycetidae</taxon>
        <taxon>Agaricales</taxon>
        <taxon>Agaricineae</taxon>
        <taxon>Galeropsidaceae</taxon>
        <taxon>Panaeolus</taxon>
    </lineage>
</organism>
<reference evidence="2 3" key="1">
    <citation type="journal article" date="2018" name="Evol. Lett.">
        <title>Horizontal gene cluster transfer increased hallucinogenic mushroom diversity.</title>
        <authorList>
            <person name="Reynolds H.T."/>
            <person name="Vijayakumar V."/>
            <person name="Gluck-Thaler E."/>
            <person name="Korotkin H.B."/>
            <person name="Matheny P.B."/>
            <person name="Slot J.C."/>
        </authorList>
    </citation>
    <scope>NUCLEOTIDE SEQUENCE [LARGE SCALE GENOMIC DNA]</scope>
    <source>
        <strain evidence="2 3">2629</strain>
    </source>
</reference>
<name>A0A409V9Y9_9AGAR</name>
<evidence type="ECO:0000313" key="3">
    <source>
        <dbReference type="Proteomes" id="UP000284842"/>
    </source>
</evidence>
<comment type="caution">
    <text evidence="2">The sequence shown here is derived from an EMBL/GenBank/DDBJ whole genome shotgun (WGS) entry which is preliminary data.</text>
</comment>
<feature type="compositionally biased region" description="Polar residues" evidence="1">
    <location>
        <begin position="8"/>
        <end position="25"/>
    </location>
</feature>
<dbReference type="Proteomes" id="UP000284842">
    <property type="component" value="Unassembled WGS sequence"/>
</dbReference>
<dbReference type="AlphaFoldDB" id="A0A409V9Y9"/>
<gene>
    <name evidence="2" type="ORF">CVT24_004473</name>
</gene>
<dbReference type="InParanoid" id="A0A409V9Y9"/>